<comment type="caution">
    <text evidence="1">The sequence shown here is derived from an EMBL/GenBank/DDBJ whole genome shotgun (WGS) entry which is preliminary data.</text>
</comment>
<gene>
    <name evidence="1" type="ORF">PVAP13_8NG224000</name>
</gene>
<dbReference type="EMBL" id="CM029052">
    <property type="protein sequence ID" value="KAG2557880.1"/>
    <property type="molecule type" value="Genomic_DNA"/>
</dbReference>
<proteinExistence type="predicted"/>
<evidence type="ECO:0000313" key="2">
    <source>
        <dbReference type="Proteomes" id="UP000823388"/>
    </source>
</evidence>
<organism evidence="1 2">
    <name type="scientific">Panicum virgatum</name>
    <name type="common">Blackwell switchgrass</name>
    <dbReference type="NCBI Taxonomy" id="38727"/>
    <lineage>
        <taxon>Eukaryota</taxon>
        <taxon>Viridiplantae</taxon>
        <taxon>Streptophyta</taxon>
        <taxon>Embryophyta</taxon>
        <taxon>Tracheophyta</taxon>
        <taxon>Spermatophyta</taxon>
        <taxon>Magnoliopsida</taxon>
        <taxon>Liliopsida</taxon>
        <taxon>Poales</taxon>
        <taxon>Poaceae</taxon>
        <taxon>PACMAD clade</taxon>
        <taxon>Panicoideae</taxon>
        <taxon>Panicodae</taxon>
        <taxon>Paniceae</taxon>
        <taxon>Panicinae</taxon>
        <taxon>Panicum</taxon>
        <taxon>Panicum sect. Hiantes</taxon>
    </lineage>
</organism>
<name>A0A8T0P8E1_PANVG</name>
<sequence>MNKVNEKRREAHEKWSCLIPRAAAALFLYITSQREHLGDGAKVVQEQVMRMGGTTWLWM</sequence>
<evidence type="ECO:0000313" key="1">
    <source>
        <dbReference type="EMBL" id="KAG2557880.1"/>
    </source>
</evidence>
<keyword evidence="2" id="KW-1185">Reference proteome</keyword>
<protein>
    <submittedName>
        <fullName evidence="1">Uncharacterized protein</fullName>
    </submittedName>
</protein>
<reference evidence="1" key="1">
    <citation type="submission" date="2020-05" db="EMBL/GenBank/DDBJ databases">
        <title>WGS assembly of Panicum virgatum.</title>
        <authorList>
            <person name="Lovell J.T."/>
            <person name="Jenkins J."/>
            <person name="Shu S."/>
            <person name="Juenger T.E."/>
            <person name="Schmutz J."/>
        </authorList>
    </citation>
    <scope>NUCLEOTIDE SEQUENCE</scope>
    <source>
        <strain evidence="1">AP13</strain>
    </source>
</reference>
<accession>A0A8T0P8E1</accession>
<dbReference type="Proteomes" id="UP000823388">
    <property type="component" value="Chromosome 8N"/>
</dbReference>
<dbReference type="AlphaFoldDB" id="A0A8T0P8E1"/>